<evidence type="ECO:0000313" key="3">
    <source>
        <dbReference type="Proteomes" id="UP000653578"/>
    </source>
</evidence>
<sequence length="147" mass="17171">MISYVIVLVYVLYMVFKSYRSSKAKKQIGTVTLVGYSDYKKIFITLLNLFFLPFIVTLDSNGKYGVLFLLILLSAVLDRAYIGDRGIKLHDEYIPKEDILHYYMVEGKVNQFDIFIRGKLDVVNITVNKRKLKRPLEEMLAEWKTMV</sequence>
<keyword evidence="1" id="KW-0472">Membrane</keyword>
<feature type="transmembrane region" description="Helical" evidence="1">
    <location>
        <begin position="64"/>
        <end position="82"/>
    </location>
</feature>
<keyword evidence="1" id="KW-0812">Transmembrane</keyword>
<keyword evidence="1" id="KW-1133">Transmembrane helix</keyword>
<keyword evidence="3" id="KW-1185">Reference proteome</keyword>
<dbReference type="RefSeq" id="WP_171634378.1">
    <property type="nucleotide sequence ID" value="NZ_WHNY01000069.1"/>
</dbReference>
<comment type="caution">
    <text evidence="2">The sequence shown here is derived from an EMBL/GenBank/DDBJ whole genome shotgun (WGS) entry which is preliminary data.</text>
</comment>
<gene>
    <name evidence="2" type="ORF">GC096_26235</name>
</gene>
<name>A0ABX1XGI1_9BACL</name>
<accession>A0ABX1XGI1</accession>
<evidence type="ECO:0000256" key="1">
    <source>
        <dbReference type="SAM" id="Phobius"/>
    </source>
</evidence>
<feature type="transmembrane region" description="Helical" evidence="1">
    <location>
        <begin position="42"/>
        <end position="58"/>
    </location>
</feature>
<dbReference type="EMBL" id="WHNY01000069">
    <property type="protein sequence ID" value="NOU67544.1"/>
    <property type="molecule type" value="Genomic_DNA"/>
</dbReference>
<organism evidence="2 3">
    <name type="scientific">Paenibacillus plantarum</name>
    <dbReference type="NCBI Taxonomy" id="2654975"/>
    <lineage>
        <taxon>Bacteria</taxon>
        <taxon>Bacillati</taxon>
        <taxon>Bacillota</taxon>
        <taxon>Bacilli</taxon>
        <taxon>Bacillales</taxon>
        <taxon>Paenibacillaceae</taxon>
        <taxon>Paenibacillus</taxon>
    </lineage>
</organism>
<proteinExistence type="predicted"/>
<evidence type="ECO:0008006" key="4">
    <source>
        <dbReference type="Google" id="ProtNLM"/>
    </source>
</evidence>
<dbReference type="Proteomes" id="UP000653578">
    <property type="component" value="Unassembled WGS sequence"/>
</dbReference>
<feature type="transmembrane region" description="Helical" evidence="1">
    <location>
        <begin position="6"/>
        <end position="22"/>
    </location>
</feature>
<reference evidence="2 3" key="1">
    <citation type="submission" date="2019-10" db="EMBL/GenBank/DDBJ databases">
        <title>Description of Paenibacillus humi sp. nov.</title>
        <authorList>
            <person name="Carlier A."/>
            <person name="Qi S."/>
        </authorList>
    </citation>
    <scope>NUCLEOTIDE SEQUENCE [LARGE SCALE GENOMIC DNA]</scope>
    <source>
        <strain evidence="2 3">LMG 31461</strain>
    </source>
</reference>
<evidence type="ECO:0000313" key="2">
    <source>
        <dbReference type="EMBL" id="NOU67544.1"/>
    </source>
</evidence>
<protein>
    <recommendedName>
        <fullName evidence="4">DUF5673 domain-containing protein</fullName>
    </recommendedName>
</protein>